<dbReference type="VEuPathDB" id="FungiDB:AFLA_011317"/>
<feature type="signal peptide" evidence="2">
    <location>
        <begin position="1"/>
        <end position="17"/>
    </location>
</feature>
<keyword evidence="2" id="KW-0732">Signal</keyword>
<dbReference type="EMBL" id="ML734564">
    <property type="protein sequence ID" value="KAB8250636.1"/>
    <property type="molecule type" value="Genomic_DNA"/>
</dbReference>
<feature type="region of interest" description="Disordered" evidence="1">
    <location>
        <begin position="27"/>
        <end position="48"/>
    </location>
</feature>
<organism evidence="3">
    <name type="scientific">Aspergillus flavus</name>
    <dbReference type="NCBI Taxonomy" id="5059"/>
    <lineage>
        <taxon>Eukaryota</taxon>
        <taxon>Fungi</taxon>
        <taxon>Dikarya</taxon>
        <taxon>Ascomycota</taxon>
        <taxon>Pezizomycotina</taxon>
        <taxon>Eurotiomycetes</taxon>
        <taxon>Eurotiomycetidae</taxon>
        <taxon>Eurotiales</taxon>
        <taxon>Aspergillaceae</taxon>
        <taxon>Aspergillus</taxon>
        <taxon>Aspergillus subgen. Circumdati</taxon>
    </lineage>
</organism>
<proteinExistence type="predicted"/>
<feature type="chain" id="PRO_5024853274" description="SMB domain-containing protein" evidence="2">
    <location>
        <begin position="18"/>
        <end position="248"/>
    </location>
</feature>
<evidence type="ECO:0008006" key="4">
    <source>
        <dbReference type="Google" id="ProtNLM"/>
    </source>
</evidence>
<protein>
    <recommendedName>
        <fullName evidence="4">SMB domain-containing protein</fullName>
    </recommendedName>
</protein>
<feature type="compositionally biased region" description="Basic and acidic residues" evidence="1">
    <location>
        <begin position="224"/>
        <end position="239"/>
    </location>
</feature>
<dbReference type="VEuPathDB" id="FungiDB:F9C07_11401"/>
<name>A0A5N6H7Z5_ASPFL</name>
<gene>
    <name evidence="3" type="ORF">BDV35DRAFT_389055</name>
</gene>
<evidence type="ECO:0000256" key="1">
    <source>
        <dbReference type="SAM" id="MobiDB-lite"/>
    </source>
</evidence>
<evidence type="ECO:0000313" key="3">
    <source>
        <dbReference type="EMBL" id="KAB8250636.1"/>
    </source>
</evidence>
<evidence type="ECO:0000256" key="2">
    <source>
        <dbReference type="SAM" id="SignalP"/>
    </source>
</evidence>
<feature type="region of interest" description="Disordered" evidence="1">
    <location>
        <begin position="117"/>
        <end position="139"/>
    </location>
</feature>
<dbReference type="Proteomes" id="UP000325434">
    <property type="component" value="Unassembled WGS sequence"/>
</dbReference>
<sequence length="248" mass="27650">MKLHLAFLSAFASLAAAAVAGNSQDIAPPFTEQPGGVEKRDNIESPSSSMWSMQCNNVCERDVDCCLEDKCSGDKRCEGYWSETFPFGYPLHEAVNYSDPADVEKWSRLSNIRARPPLRIRSPTPPVGKRDDGKDLSPADSEYYKSTGLWFSRACGRSCEGDFGCCISDTCSKDKKCEGFFQENFPFGYPLRQKVNWSDSTEVKKWSKLSMDEHLAHSPSASPGKRDDVKDSTFPKNERSYSAAFGEN</sequence>
<dbReference type="AlphaFoldDB" id="A0A5N6H7Z5"/>
<accession>A0A5N6H7Z5</accession>
<feature type="region of interest" description="Disordered" evidence="1">
    <location>
        <begin position="214"/>
        <end position="248"/>
    </location>
</feature>
<feature type="compositionally biased region" description="Basic and acidic residues" evidence="1">
    <location>
        <begin position="128"/>
        <end position="137"/>
    </location>
</feature>
<reference evidence="3" key="1">
    <citation type="submission" date="2019-04" db="EMBL/GenBank/DDBJ databases">
        <title>Friends and foes A comparative genomics study of 23 Aspergillus species from section Flavi.</title>
        <authorList>
            <consortium name="DOE Joint Genome Institute"/>
            <person name="Kjaerbolling I."/>
            <person name="Vesth T."/>
            <person name="Frisvad J.C."/>
            <person name="Nybo J.L."/>
            <person name="Theobald S."/>
            <person name="Kildgaard S."/>
            <person name="Isbrandt T."/>
            <person name="Kuo A."/>
            <person name="Sato A."/>
            <person name="Lyhne E.K."/>
            <person name="Kogle M.E."/>
            <person name="Wiebenga A."/>
            <person name="Kun R.S."/>
            <person name="Lubbers R.J."/>
            <person name="Makela M.R."/>
            <person name="Barry K."/>
            <person name="Chovatia M."/>
            <person name="Clum A."/>
            <person name="Daum C."/>
            <person name="Haridas S."/>
            <person name="He G."/>
            <person name="LaButti K."/>
            <person name="Lipzen A."/>
            <person name="Mondo S."/>
            <person name="Riley R."/>
            <person name="Salamov A."/>
            <person name="Simmons B.A."/>
            <person name="Magnuson J.K."/>
            <person name="Henrissat B."/>
            <person name="Mortensen U.H."/>
            <person name="Larsen T.O."/>
            <person name="Devries R.P."/>
            <person name="Grigoriev I.V."/>
            <person name="Machida M."/>
            <person name="Baker S.E."/>
            <person name="Andersen M.R."/>
        </authorList>
    </citation>
    <scope>NUCLEOTIDE SEQUENCE [LARGE SCALE GENOMIC DNA]</scope>
    <source>
        <strain evidence="3">CBS 121.62</strain>
    </source>
</reference>